<gene>
    <name evidence="3" type="ORF">B0J15DRAFT_597881</name>
</gene>
<evidence type="ECO:0000313" key="3">
    <source>
        <dbReference type="EMBL" id="KAH7243113.1"/>
    </source>
</evidence>
<feature type="transmembrane region" description="Helical" evidence="2">
    <location>
        <begin position="61"/>
        <end position="88"/>
    </location>
</feature>
<sequence length="261" mass="27960">MATQPDHAGLEVDPDATAPELVPQYDPYDQNKGYGAAAQDHPYPYPGQPEQKPKGPFGTTFLTFGLLVAAITAIIVGGALGGGLGAALANCQNSESSVESLTQTSACPTPTADADAAATETNNNETYLPKLYNDVKNLTIDCDTKGFKKYFTTPGGSRFKWYCGVDARKSKTNSIRDIGVVIAYTIEDCASACAQMRNAPTGAGEDPVGYPCKAVVFDRGMANAVEKYNGNCWLKSDKKADENDVRWVYNQPHLSYAEMTT</sequence>
<keyword evidence="2" id="KW-0812">Transmembrane</keyword>
<organism evidence="3 4">
    <name type="scientific">Fusarium solani</name>
    <name type="common">Filamentous fungus</name>
    <dbReference type="NCBI Taxonomy" id="169388"/>
    <lineage>
        <taxon>Eukaryota</taxon>
        <taxon>Fungi</taxon>
        <taxon>Dikarya</taxon>
        <taxon>Ascomycota</taxon>
        <taxon>Pezizomycotina</taxon>
        <taxon>Sordariomycetes</taxon>
        <taxon>Hypocreomycetidae</taxon>
        <taxon>Hypocreales</taxon>
        <taxon>Nectriaceae</taxon>
        <taxon>Fusarium</taxon>
        <taxon>Fusarium solani species complex</taxon>
    </lineage>
</organism>
<name>A0A9P9GQZ1_FUSSL</name>
<reference evidence="3" key="1">
    <citation type="journal article" date="2021" name="Nat. Commun.">
        <title>Genetic determinants of endophytism in the Arabidopsis root mycobiome.</title>
        <authorList>
            <person name="Mesny F."/>
            <person name="Miyauchi S."/>
            <person name="Thiergart T."/>
            <person name="Pickel B."/>
            <person name="Atanasova L."/>
            <person name="Karlsson M."/>
            <person name="Huettel B."/>
            <person name="Barry K.W."/>
            <person name="Haridas S."/>
            <person name="Chen C."/>
            <person name="Bauer D."/>
            <person name="Andreopoulos W."/>
            <person name="Pangilinan J."/>
            <person name="LaButti K."/>
            <person name="Riley R."/>
            <person name="Lipzen A."/>
            <person name="Clum A."/>
            <person name="Drula E."/>
            <person name="Henrissat B."/>
            <person name="Kohler A."/>
            <person name="Grigoriev I.V."/>
            <person name="Martin F.M."/>
            <person name="Hacquard S."/>
        </authorList>
    </citation>
    <scope>NUCLEOTIDE SEQUENCE</scope>
    <source>
        <strain evidence="3">FSSC 5 MPI-SDFR-AT-0091</strain>
    </source>
</reference>
<accession>A0A9P9GQZ1</accession>
<dbReference type="Proteomes" id="UP000736672">
    <property type="component" value="Unassembled WGS sequence"/>
</dbReference>
<comment type="caution">
    <text evidence="3">The sequence shown here is derived from an EMBL/GenBank/DDBJ whole genome shotgun (WGS) entry which is preliminary data.</text>
</comment>
<dbReference type="OrthoDB" id="5358884at2759"/>
<keyword evidence="2" id="KW-1133">Transmembrane helix</keyword>
<evidence type="ECO:0000313" key="4">
    <source>
        <dbReference type="Proteomes" id="UP000736672"/>
    </source>
</evidence>
<protein>
    <submittedName>
        <fullName evidence="3">Uncharacterized protein</fullName>
    </submittedName>
</protein>
<feature type="region of interest" description="Disordered" evidence="1">
    <location>
        <begin position="1"/>
        <end position="56"/>
    </location>
</feature>
<dbReference type="EMBL" id="JAGTJS010000019">
    <property type="protein sequence ID" value="KAH7243113.1"/>
    <property type="molecule type" value="Genomic_DNA"/>
</dbReference>
<dbReference type="AlphaFoldDB" id="A0A9P9GQZ1"/>
<evidence type="ECO:0000256" key="1">
    <source>
        <dbReference type="SAM" id="MobiDB-lite"/>
    </source>
</evidence>
<proteinExistence type="predicted"/>
<keyword evidence="2" id="KW-0472">Membrane</keyword>
<evidence type="ECO:0000256" key="2">
    <source>
        <dbReference type="SAM" id="Phobius"/>
    </source>
</evidence>
<keyword evidence="4" id="KW-1185">Reference proteome</keyword>